<sequence length="228" mass="26016">MYILGHRGIPTLVKENTLASLLKAIDLGADGIETDVRLTRDGVPVLIHDDNLSTFDGSDLKVHDLTLAELKEHSCDGLTIPTLEEFLKAAPDGKCLNIELKEYEAGEIALKMCEELYQGEIIYSSFNHTLISELKQKYPTLKFGYLFDDRHLSMSDEGILQLFKTNTYSAHLPIEGYMQYPERLKSILKELKRLDVKIVFWTVNSKDVIKDIFDLIDYVITDDVRLFI</sequence>
<dbReference type="GO" id="GO:0008081">
    <property type="term" value="F:phosphoric diester hydrolase activity"/>
    <property type="evidence" value="ECO:0007669"/>
    <property type="project" value="InterPro"/>
</dbReference>
<gene>
    <name evidence="2" type="ORF">SAMN02745226_00603</name>
</gene>
<dbReference type="SUPFAM" id="SSF51695">
    <property type="entry name" value="PLC-like phosphodiesterases"/>
    <property type="match status" value="1"/>
</dbReference>
<dbReference type="PANTHER" id="PTHR46211">
    <property type="entry name" value="GLYCEROPHOSPHORYL DIESTER PHOSPHODIESTERASE"/>
    <property type="match status" value="1"/>
</dbReference>
<accession>A0A1M7S6V4</accession>
<reference evidence="3" key="1">
    <citation type="submission" date="2016-12" db="EMBL/GenBank/DDBJ databases">
        <authorList>
            <person name="Varghese N."/>
            <person name="Submissions S."/>
        </authorList>
    </citation>
    <scope>NUCLEOTIDE SEQUENCE [LARGE SCALE GENOMIC DNA]</scope>
    <source>
        <strain evidence="3">DSM 13020</strain>
    </source>
</reference>
<proteinExistence type="predicted"/>
<dbReference type="InterPro" id="IPR030395">
    <property type="entry name" value="GP_PDE_dom"/>
</dbReference>
<feature type="domain" description="GP-PDE" evidence="1">
    <location>
        <begin position="1"/>
        <end position="228"/>
    </location>
</feature>
<protein>
    <submittedName>
        <fullName evidence="2">Glycerophosphoryl diester phosphodiesterase</fullName>
    </submittedName>
</protein>
<evidence type="ECO:0000313" key="2">
    <source>
        <dbReference type="EMBL" id="SHN54409.1"/>
    </source>
</evidence>
<dbReference type="OrthoDB" id="384721at2"/>
<dbReference type="Pfam" id="PF03009">
    <property type="entry name" value="GDPD"/>
    <property type="match status" value="1"/>
</dbReference>
<dbReference type="RefSeq" id="WP_072758173.1">
    <property type="nucleotide sequence ID" value="NZ_FRDJ01000002.1"/>
</dbReference>
<dbReference type="AlphaFoldDB" id="A0A1M7S6V4"/>
<evidence type="ECO:0000259" key="1">
    <source>
        <dbReference type="PROSITE" id="PS51704"/>
    </source>
</evidence>
<dbReference type="EMBL" id="FRDJ01000002">
    <property type="protein sequence ID" value="SHN54409.1"/>
    <property type="molecule type" value="Genomic_DNA"/>
</dbReference>
<dbReference type="PANTHER" id="PTHR46211:SF1">
    <property type="entry name" value="GLYCEROPHOSPHODIESTER PHOSPHODIESTERASE, CYTOPLASMIC"/>
    <property type="match status" value="1"/>
</dbReference>
<dbReference type="Gene3D" id="3.20.20.190">
    <property type="entry name" value="Phosphatidylinositol (PI) phosphodiesterase"/>
    <property type="match status" value="1"/>
</dbReference>
<keyword evidence="3" id="KW-1185">Reference proteome</keyword>
<organism evidence="2 3">
    <name type="scientific">Fervidobacterium gondwanense DSM 13020</name>
    <dbReference type="NCBI Taxonomy" id="1121883"/>
    <lineage>
        <taxon>Bacteria</taxon>
        <taxon>Thermotogati</taxon>
        <taxon>Thermotogota</taxon>
        <taxon>Thermotogae</taxon>
        <taxon>Thermotogales</taxon>
        <taxon>Fervidobacteriaceae</taxon>
        <taxon>Fervidobacterium</taxon>
    </lineage>
</organism>
<evidence type="ECO:0000313" key="3">
    <source>
        <dbReference type="Proteomes" id="UP000184207"/>
    </source>
</evidence>
<dbReference type="STRING" id="1121883.SAMN02745226_00603"/>
<dbReference type="Proteomes" id="UP000184207">
    <property type="component" value="Unassembled WGS sequence"/>
</dbReference>
<name>A0A1M7S6V4_FERGO</name>
<dbReference type="GO" id="GO:0006629">
    <property type="term" value="P:lipid metabolic process"/>
    <property type="evidence" value="ECO:0007669"/>
    <property type="project" value="InterPro"/>
</dbReference>
<dbReference type="InterPro" id="IPR017946">
    <property type="entry name" value="PLC-like_Pdiesterase_TIM-brl"/>
</dbReference>
<dbReference type="PROSITE" id="PS51704">
    <property type="entry name" value="GP_PDE"/>
    <property type="match status" value="1"/>
</dbReference>